<dbReference type="STRING" id="394096.DB31_4706"/>
<dbReference type="Pfam" id="PF11991">
    <property type="entry name" value="Trp_DMAT"/>
    <property type="match status" value="1"/>
</dbReference>
<dbReference type="InterPro" id="IPR017795">
    <property type="entry name" value="ABBA_NscD-like"/>
</dbReference>
<reference evidence="2 3" key="1">
    <citation type="submission" date="2014-04" db="EMBL/GenBank/DDBJ databases">
        <title>Genome assembly of Hyalangium minutum DSM 14724.</title>
        <authorList>
            <person name="Sharma G."/>
            <person name="Subramanian S."/>
        </authorList>
    </citation>
    <scope>NUCLEOTIDE SEQUENCE [LARGE SCALE GENOMIC DNA]</scope>
    <source>
        <strain evidence="2 3">DSM 14724</strain>
    </source>
</reference>
<protein>
    <submittedName>
        <fullName evidence="2">Uncharacterized protein</fullName>
    </submittedName>
</protein>
<dbReference type="GO" id="GO:0009820">
    <property type="term" value="P:alkaloid metabolic process"/>
    <property type="evidence" value="ECO:0007669"/>
    <property type="project" value="InterPro"/>
</dbReference>
<dbReference type="RefSeq" id="WP_044198776.1">
    <property type="nucleotide sequence ID" value="NZ_JMCB01000028.1"/>
</dbReference>
<dbReference type="AlphaFoldDB" id="A0A085VZD0"/>
<dbReference type="Proteomes" id="UP000028725">
    <property type="component" value="Unassembled WGS sequence"/>
</dbReference>
<dbReference type="SFLD" id="SFLDS00036">
    <property type="entry name" value="Aromatic_Prenyltransferase"/>
    <property type="match status" value="1"/>
</dbReference>
<dbReference type="InterPro" id="IPR033964">
    <property type="entry name" value="ABBA"/>
</dbReference>
<dbReference type="EMBL" id="JMCB01000028">
    <property type="protein sequence ID" value="KFE60793.1"/>
    <property type="molecule type" value="Genomic_DNA"/>
</dbReference>
<evidence type="ECO:0000313" key="2">
    <source>
        <dbReference type="EMBL" id="KFE60793.1"/>
    </source>
</evidence>
<sequence>MKKVLGHLEEQQQGFAVSPFVTFLMDPCFAPQDRLRFLPCVAPLMMGSSELASSLQGEDNPVETGTTPPESPYWAPFLKDLQLLDLHAFSDFNSMLQLLWGENCAPVREVLYDFIALARSATPLRRQILLMALQSVGQVALIAMEQVARELEASTRKHLRTVDSLRGQVQMRLLGEELLGVEMTAEEEQQALRDVNQVFSLVDELTDYLLEHVQEWFAGQQKPSRQAIMAEQIAKMSFRDFGNTRIASLCKSAGFTSADTQKVQQYFTFMTDSWSSRLVGEHSPWKSDISDDHTPFELSIALEGSRPEIRFLIEAQNHPTTLQTSWDDGLALNERLNKEFGLSLDHFNKVKDLFEPHNPQARFSLWHAFCLKPDRGAEIKVYLNPQARGPEHANAIVEEALSRLGFAHAWRFLSQVVMKRGAQDQVLYFSLDMGGQAVSRVKIYVAHRDAAPEDIEAAMAQAKEYVAGEARAFCEAIQGDDNKFSAPRSTLTCWAFTSDDDDKPYSATLHCPIRCYADNDRDALRRVRAVLDPKSHAVLDRCVWALANRPLEAGVGLIQWASMRREGGRVRTTFYLATEAYGTVAPRKSTSHRVHVPDLMNAEIFQLSA</sequence>
<dbReference type="GO" id="GO:0016765">
    <property type="term" value="F:transferase activity, transferring alkyl or aryl (other than methyl) groups"/>
    <property type="evidence" value="ECO:0007669"/>
    <property type="project" value="InterPro"/>
</dbReference>
<gene>
    <name evidence="2" type="ORF">DB31_4706</name>
</gene>
<accession>A0A085VZD0</accession>
<organism evidence="2 3">
    <name type="scientific">Hyalangium minutum</name>
    <dbReference type="NCBI Taxonomy" id="394096"/>
    <lineage>
        <taxon>Bacteria</taxon>
        <taxon>Pseudomonadati</taxon>
        <taxon>Myxococcota</taxon>
        <taxon>Myxococcia</taxon>
        <taxon>Myxococcales</taxon>
        <taxon>Cystobacterineae</taxon>
        <taxon>Archangiaceae</taxon>
        <taxon>Hyalangium</taxon>
    </lineage>
</organism>
<keyword evidence="3" id="KW-1185">Reference proteome</keyword>
<name>A0A085VZD0_9BACT</name>
<dbReference type="SFLD" id="SFLDG01162">
    <property type="entry name" value="I"/>
    <property type="match status" value="1"/>
</dbReference>
<keyword evidence="1" id="KW-0808">Transferase</keyword>
<dbReference type="OrthoDB" id="513465at2"/>
<comment type="caution">
    <text evidence="2">The sequence shown here is derived from an EMBL/GenBank/DDBJ whole genome shotgun (WGS) entry which is preliminary data.</text>
</comment>
<evidence type="ECO:0000256" key="1">
    <source>
        <dbReference type="ARBA" id="ARBA00022679"/>
    </source>
</evidence>
<evidence type="ECO:0000313" key="3">
    <source>
        <dbReference type="Proteomes" id="UP000028725"/>
    </source>
</evidence>
<proteinExistence type="predicted"/>